<accession>A0AAX6EQF4</accession>
<reference evidence="1" key="1">
    <citation type="journal article" date="2023" name="GigaByte">
        <title>Genome assembly of the bearded iris, Iris pallida Lam.</title>
        <authorList>
            <person name="Bruccoleri R.E."/>
            <person name="Oakeley E.J."/>
            <person name="Faust A.M.E."/>
            <person name="Altorfer M."/>
            <person name="Dessus-Babus S."/>
            <person name="Burckhardt D."/>
            <person name="Oertli M."/>
            <person name="Naumann U."/>
            <person name="Petersen F."/>
            <person name="Wong J."/>
        </authorList>
    </citation>
    <scope>NUCLEOTIDE SEQUENCE</scope>
    <source>
        <strain evidence="1">GSM-AAB239-AS_SAM_17_03QT</strain>
    </source>
</reference>
<proteinExistence type="predicted"/>
<evidence type="ECO:0000313" key="1">
    <source>
        <dbReference type="EMBL" id="KAJ6806178.1"/>
    </source>
</evidence>
<protein>
    <submittedName>
        <fullName evidence="1">Calmodulin binding protein isoform X1</fullName>
    </submittedName>
</protein>
<gene>
    <name evidence="1" type="ORF">M6B38_176310</name>
</gene>
<keyword evidence="2" id="KW-1185">Reference proteome</keyword>
<reference evidence="1" key="2">
    <citation type="submission" date="2023-04" db="EMBL/GenBank/DDBJ databases">
        <authorList>
            <person name="Bruccoleri R.E."/>
            <person name="Oakeley E.J."/>
            <person name="Faust A.-M."/>
            <person name="Dessus-Babus S."/>
            <person name="Altorfer M."/>
            <person name="Burckhardt D."/>
            <person name="Oertli M."/>
            <person name="Naumann U."/>
            <person name="Petersen F."/>
            <person name="Wong J."/>
        </authorList>
    </citation>
    <scope>NUCLEOTIDE SEQUENCE</scope>
    <source>
        <strain evidence="1">GSM-AAB239-AS_SAM_17_03QT</strain>
        <tissue evidence="1">Leaf</tissue>
    </source>
</reference>
<comment type="caution">
    <text evidence="1">The sequence shown here is derived from an EMBL/GenBank/DDBJ whole genome shotgun (WGS) entry which is preliminary data.</text>
</comment>
<dbReference type="Proteomes" id="UP001140949">
    <property type="component" value="Unassembled WGS sequence"/>
</dbReference>
<organism evidence="1 2">
    <name type="scientific">Iris pallida</name>
    <name type="common">Sweet iris</name>
    <dbReference type="NCBI Taxonomy" id="29817"/>
    <lineage>
        <taxon>Eukaryota</taxon>
        <taxon>Viridiplantae</taxon>
        <taxon>Streptophyta</taxon>
        <taxon>Embryophyta</taxon>
        <taxon>Tracheophyta</taxon>
        <taxon>Spermatophyta</taxon>
        <taxon>Magnoliopsida</taxon>
        <taxon>Liliopsida</taxon>
        <taxon>Asparagales</taxon>
        <taxon>Iridaceae</taxon>
        <taxon>Iridoideae</taxon>
        <taxon>Irideae</taxon>
        <taxon>Iris</taxon>
    </lineage>
</organism>
<dbReference type="EMBL" id="JANAVB010034820">
    <property type="protein sequence ID" value="KAJ6806178.1"/>
    <property type="molecule type" value="Genomic_DNA"/>
</dbReference>
<name>A0AAX6EQF4_IRIPA</name>
<evidence type="ECO:0000313" key="2">
    <source>
        <dbReference type="Proteomes" id="UP001140949"/>
    </source>
</evidence>
<dbReference type="AlphaFoldDB" id="A0AAX6EQF4"/>
<sequence length="63" mass="7398">MASSHQLLDVIGKWSHHDMLNERLLLDADEPGATIPPTFRSLHHYFDSFRRPFLEVTRAHLHH</sequence>